<proteinExistence type="predicted"/>
<comment type="caution">
    <text evidence="3">The sequence shown here is derived from an EMBL/GenBank/DDBJ whole genome shotgun (WGS) entry which is preliminary data.</text>
</comment>
<dbReference type="PANTHER" id="PTHR41248:SF1">
    <property type="entry name" value="NORD PROTEIN"/>
    <property type="match status" value="1"/>
</dbReference>
<dbReference type="Gene3D" id="3.40.50.410">
    <property type="entry name" value="von Willebrand factor, type A domain"/>
    <property type="match status" value="1"/>
</dbReference>
<feature type="compositionally biased region" description="Basic and acidic residues" evidence="1">
    <location>
        <begin position="322"/>
        <end position="338"/>
    </location>
</feature>
<organism evidence="3 4">
    <name type="scientific">Sporosarcina psychrophila</name>
    <name type="common">Bacillus psychrophilus</name>
    <dbReference type="NCBI Taxonomy" id="1476"/>
    <lineage>
        <taxon>Bacteria</taxon>
        <taxon>Bacillati</taxon>
        <taxon>Bacillota</taxon>
        <taxon>Bacilli</taxon>
        <taxon>Bacillales</taxon>
        <taxon>Caryophanaceae</taxon>
        <taxon>Sporosarcina</taxon>
    </lineage>
</organism>
<dbReference type="PANTHER" id="PTHR41248">
    <property type="entry name" value="NORD PROTEIN"/>
    <property type="match status" value="1"/>
</dbReference>
<dbReference type="RefSeq" id="WP_354314978.1">
    <property type="nucleotide sequence ID" value="NZ_JBEPME010000013.1"/>
</dbReference>
<dbReference type="SMART" id="SM00327">
    <property type="entry name" value="VWA"/>
    <property type="match status" value="1"/>
</dbReference>
<protein>
    <submittedName>
        <fullName evidence="3">Nitric oxide reductase activation protein</fullName>
    </submittedName>
</protein>
<reference evidence="3 4" key="1">
    <citation type="submission" date="2024-06" db="EMBL/GenBank/DDBJ databases">
        <title>Sorghum-associated microbial communities from plants grown in Nebraska, USA.</title>
        <authorList>
            <person name="Schachtman D."/>
        </authorList>
    </citation>
    <scope>NUCLEOTIDE SEQUENCE [LARGE SCALE GENOMIC DNA]</scope>
    <source>
        <strain evidence="3 4">1288</strain>
    </source>
</reference>
<evidence type="ECO:0000313" key="3">
    <source>
        <dbReference type="EMBL" id="MET3659603.1"/>
    </source>
</evidence>
<feature type="domain" description="VWFA" evidence="2">
    <location>
        <begin position="438"/>
        <end position="621"/>
    </location>
</feature>
<dbReference type="CDD" id="cd01454">
    <property type="entry name" value="vWA_norD_type"/>
    <property type="match status" value="1"/>
</dbReference>
<dbReference type="EMBL" id="JBEPME010000013">
    <property type="protein sequence ID" value="MET3659603.1"/>
    <property type="molecule type" value="Genomic_DNA"/>
</dbReference>
<dbReference type="Proteomes" id="UP001549104">
    <property type="component" value="Unassembled WGS sequence"/>
</dbReference>
<feature type="compositionally biased region" description="Basic and acidic residues" evidence="1">
    <location>
        <begin position="289"/>
        <end position="307"/>
    </location>
</feature>
<evidence type="ECO:0000256" key="1">
    <source>
        <dbReference type="SAM" id="MobiDB-lite"/>
    </source>
</evidence>
<evidence type="ECO:0000259" key="2">
    <source>
        <dbReference type="SMART" id="SM00327"/>
    </source>
</evidence>
<name>A0ABV2KHR5_SPOPS</name>
<evidence type="ECO:0000313" key="4">
    <source>
        <dbReference type="Proteomes" id="UP001549104"/>
    </source>
</evidence>
<dbReference type="InterPro" id="IPR002035">
    <property type="entry name" value="VWF_A"/>
</dbReference>
<gene>
    <name evidence="3" type="ORF">ABIC55_004749</name>
</gene>
<keyword evidence="4" id="KW-1185">Reference proteome</keyword>
<accession>A0ABV2KHR5</accession>
<dbReference type="SUPFAM" id="SSF53300">
    <property type="entry name" value="vWA-like"/>
    <property type="match status" value="1"/>
</dbReference>
<dbReference type="InterPro" id="IPR051928">
    <property type="entry name" value="NorD/CobT"/>
</dbReference>
<dbReference type="InterPro" id="IPR036465">
    <property type="entry name" value="vWFA_dom_sf"/>
</dbReference>
<sequence length="635" mass="73213">MVKMNRFIQFNDETVDAKTLLLYERLGRALADAPFIELTERKLLEFRPQEGIISMSVFWRHRTDEVIHAGRLSDIYLLTSGYWKHFSVMSWIKFSRSISLYPLRKFTSELLLMLEEFRLIDVITKERPGTASAFEVRREAYVYLHRNAQSSNMQKNQLADAMMNQLFISLHEGLFAETSIDWDAHSIDYDLIQSVLQHAYDSKSTEDNTFIADRITGIVERSIDKDLVKQYYSAGDSITEENTVFHYHKGISDAEEGEEGPKETIEEVFRSWHRESESESGVHLEFELEHGRSGKSDANDATPGHEDAEVEETGSGDSEGNDSDRWTDDTSDKTDKRDRKMKAGKMFGKEHVNVVYEEQRIEVVDEVENRQLLTVWREEQKPYVRSFVEEMKKRIDLKQDSKRERLMKGRLSTKLTTMVVDERPKPFYRKSAPSVNLDAVFGLLVDGSASMLDKLDETKQAVLLFHDVLRQLGVFHEISSYYEDANNATKEVQPNVFELMHTFTDRNKDNGLSILSFDANEDNRDGFAIRWMADQLAMRQEKHKFLLVFSDGEPSAFGYDRNGILDTAEAVMETEKKGISIIHLFLSTEEPTVDQKALFSMMFGNKTASSNSVDSFTDQTLRILRKLLSIVIRNT</sequence>
<feature type="region of interest" description="Disordered" evidence="1">
    <location>
        <begin position="289"/>
        <end position="344"/>
    </location>
</feature>